<dbReference type="EMBL" id="VSIV01000141">
    <property type="protein sequence ID" value="TYB33449.1"/>
    <property type="molecule type" value="Genomic_DNA"/>
</dbReference>
<name>A0A5D0MRE2_FLESI</name>
<dbReference type="NCBIfam" id="TIGR02532">
    <property type="entry name" value="IV_pilin_GFxxxE"/>
    <property type="match status" value="1"/>
</dbReference>
<evidence type="ECO:0000313" key="2">
    <source>
        <dbReference type="EMBL" id="TYB33449.1"/>
    </source>
</evidence>
<feature type="transmembrane region" description="Helical" evidence="1">
    <location>
        <begin position="50"/>
        <end position="70"/>
    </location>
</feature>
<protein>
    <submittedName>
        <fullName evidence="2">Prepilin-type N-terminal cleavage/methylation domain-containing protein</fullName>
    </submittedName>
</protein>
<dbReference type="RefSeq" id="WP_369693757.1">
    <property type="nucleotide sequence ID" value="NZ_VSIV01000141.1"/>
</dbReference>
<proteinExistence type="predicted"/>
<dbReference type="SUPFAM" id="SSF54523">
    <property type="entry name" value="Pili subunits"/>
    <property type="match status" value="1"/>
</dbReference>
<organism evidence="2 3">
    <name type="scientific">Flexistipes sinusarabici</name>
    <dbReference type="NCBI Taxonomy" id="2352"/>
    <lineage>
        <taxon>Bacteria</taxon>
        <taxon>Pseudomonadati</taxon>
        <taxon>Deferribacterota</taxon>
        <taxon>Deferribacteres</taxon>
        <taxon>Deferribacterales</taxon>
        <taxon>Flexistipitaceae</taxon>
        <taxon>Flexistipes</taxon>
    </lineage>
</organism>
<keyword evidence="1" id="KW-0812">Transmembrane</keyword>
<dbReference type="Gene3D" id="3.30.700.10">
    <property type="entry name" value="Glycoprotein, Type 4 Pilin"/>
    <property type="match status" value="1"/>
</dbReference>
<reference evidence="2 3" key="1">
    <citation type="submission" date="2019-08" db="EMBL/GenBank/DDBJ databases">
        <title>Genomic characterization of a novel candidate phylum (ARYD3) from a high temperature, high salinity tertiary oil reservoir in north central Oklahoma, USA.</title>
        <authorList>
            <person name="Youssef N.H."/>
            <person name="Yadav A."/>
            <person name="Elshahed M.S."/>
        </authorList>
    </citation>
    <scope>NUCLEOTIDE SEQUENCE [LARGE SCALE GENOMIC DNA]</scope>
    <source>
        <strain evidence="2">ARYD1</strain>
    </source>
</reference>
<keyword evidence="1" id="KW-1133">Transmembrane helix</keyword>
<dbReference type="Proteomes" id="UP000323337">
    <property type="component" value="Unassembled WGS sequence"/>
</dbReference>
<evidence type="ECO:0000313" key="3">
    <source>
        <dbReference type="Proteomes" id="UP000323337"/>
    </source>
</evidence>
<gene>
    <name evidence="2" type="ORF">FXF49_06300</name>
</gene>
<dbReference type="Pfam" id="PF07963">
    <property type="entry name" value="N_methyl"/>
    <property type="match status" value="1"/>
</dbReference>
<evidence type="ECO:0000256" key="1">
    <source>
        <dbReference type="SAM" id="Phobius"/>
    </source>
</evidence>
<dbReference type="AlphaFoldDB" id="A0A5D0MRE2"/>
<comment type="caution">
    <text evidence="2">The sequence shown here is derived from an EMBL/GenBank/DDBJ whole genome shotgun (WGS) entry which is preliminary data.</text>
</comment>
<keyword evidence="1" id="KW-0472">Membrane</keyword>
<dbReference type="InterPro" id="IPR045584">
    <property type="entry name" value="Pilin-like"/>
</dbReference>
<accession>A0A5D0MRE2</accession>
<sequence length="192" mass="21357">MEKIMQNKMKATLSPYLPISLPDSLTISQSHHLPISLPHYLSTSRAKRGFTLIELVIIIVLVGIIGIYIAPKISTEGYKGKTQTTRFMSHIRYAQHKAMVSGGMWGIEITGKSYRLLNNDNATEFPDAESINITVDKSLSITNSELPDNKVYFNFLGQPQTSNGSLLTKDTNFNVNGYTLILTPRAGGIYFQ</sequence>
<dbReference type="InterPro" id="IPR012902">
    <property type="entry name" value="N_methyl_site"/>
</dbReference>